<reference evidence="2 3" key="2">
    <citation type="journal article" date="2017" name="Front. Plant Sci.">
        <title>Gene Classification and Mining of Molecular Markers Useful in Red Clover (Trifolium pratense) Breeding.</title>
        <authorList>
            <person name="Istvanek J."/>
            <person name="Dluhosova J."/>
            <person name="Dluhos P."/>
            <person name="Patkova L."/>
            <person name="Nedelnik J."/>
            <person name="Repkova J."/>
        </authorList>
    </citation>
    <scope>NUCLEOTIDE SEQUENCE [LARGE SCALE GENOMIC DNA]</scope>
    <source>
        <strain evidence="3">cv. Tatra</strain>
        <tissue evidence="2">Young leaves</tissue>
    </source>
</reference>
<sequence length="39" mass="4252">NISRTRPCFDDPNGQKIASGAANLPSKFERYPTVNESGI</sequence>
<proteinExistence type="predicted"/>
<dbReference type="EMBL" id="ASHM01120579">
    <property type="protein sequence ID" value="PNX56698.1"/>
    <property type="molecule type" value="Genomic_DNA"/>
</dbReference>
<feature type="region of interest" description="Disordered" evidence="1">
    <location>
        <begin position="1"/>
        <end position="21"/>
    </location>
</feature>
<evidence type="ECO:0000313" key="2">
    <source>
        <dbReference type="EMBL" id="PNX56698.1"/>
    </source>
</evidence>
<dbReference type="Proteomes" id="UP000236291">
    <property type="component" value="Unassembled WGS sequence"/>
</dbReference>
<evidence type="ECO:0000256" key="1">
    <source>
        <dbReference type="SAM" id="MobiDB-lite"/>
    </source>
</evidence>
<accession>A0A2K3JRR6</accession>
<name>A0A2K3JRR6_TRIPR</name>
<evidence type="ECO:0000313" key="3">
    <source>
        <dbReference type="Proteomes" id="UP000236291"/>
    </source>
</evidence>
<comment type="caution">
    <text evidence="2">The sequence shown here is derived from an EMBL/GenBank/DDBJ whole genome shotgun (WGS) entry which is preliminary data.</text>
</comment>
<gene>
    <name evidence="2" type="ORF">L195_g058335</name>
</gene>
<reference evidence="2 3" key="1">
    <citation type="journal article" date="2014" name="Am. J. Bot.">
        <title>Genome assembly and annotation for red clover (Trifolium pratense; Fabaceae).</title>
        <authorList>
            <person name="Istvanek J."/>
            <person name="Jaros M."/>
            <person name="Krenek A."/>
            <person name="Repkova J."/>
        </authorList>
    </citation>
    <scope>NUCLEOTIDE SEQUENCE [LARGE SCALE GENOMIC DNA]</scope>
    <source>
        <strain evidence="3">cv. Tatra</strain>
        <tissue evidence="2">Young leaves</tissue>
    </source>
</reference>
<feature type="non-terminal residue" evidence="2">
    <location>
        <position position="1"/>
    </location>
</feature>
<dbReference type="AlphaFoldDB" id="A0A2K3JRR6"/>
<protein>
    <submittedName>
        <fullName evidence="2">Uncharacterized protein</fullName>
    </submittedName>
</protein>
<organism evidence="2 3">
    <name type="scientific">Trifolium pratense</name>
    <name type="common">Red clover</name>
    <dbReference type="NCBI Taxonomy" id="57577"/>
    <lineage>
        <taxon>Eukaryota</taxon>
        <taxon>Viridiplantae</taxon>
        <taxon>Streptophyta</taxon>
        <taxon>Embryophyta</taxon>
        <taxon>Tracheophyta</taxon>
        <taxon>Spermatophyta</taxon>
        <taxon>Magnoliopsida</taxon>
        <taxon>eudicotyledons</taxon>
        <taxon>Gunneridae</taxon>
        <taxon>Pentapetalae</taxon>
        <taxon>rosids</taxon>
        <taxon>fabids</taxon>
        <taxon>Fabales</taxon>
        <taxon>Fabaceae</taxon>
        <taxon>Papilionoideae</taxon>
        <taxon>50 kb inversion clade</taxon>
        <taxon>NPAAA clade</taxon>
        <taxon>Hologalegina</taxon>
        <taxon>IRL clade</taxon>
        <taxon>Trifolieae</taxon>
        <taxon>Trifolium</taxon>
    </lineage>
</organism>